<dbReference type="HOGENOM" id="CLU_2322705_0_0_1"/>
<dbReference type="InParanoid" id="E9HJP6"/>
<name>E9HJP6_DAPPU</name>
<protein>
    <submittedName>
        <fullName evidence="1">Uncharacterized protein</fullName>
    </submittedName>
</protein>
<evidence type="ECO:0000313" key="1">
    <source>
        <dbReference type="EMBL" id="EFX68035.1"/>
    </source>
</evidence>
<gene>
    <name evidence="1" type="ORF">DAPPUDRAFT_330480</name>
</gene>
<dbReference type="AlphaFoldDB" id="E9HJP6"/>
<sequence length="99" mass="11406">MVNLLYVHLISECLEDIFTHPFVNVKVFLAFDLAEDVVPITWRETADHITEITCFLYGCCDGHIMFKLSMEMLPNEEMNLGSKRFGNHAVHHVQIPEAE</sequence>
<reference evidence="1 2" key="1">
    <citation type="journal article" date="2011" name="Science">
        <title>The ecoresponsive genome of Daphnia pulex.</title>
        <authorList>
            <person name="Colbourne J.K."/>
            <person name="Pfrender M.E."/>
            <person name="Gilbert D."/>
            <person name="Thomas W.K."/>
            <person name="Tucker A."/>
            <person name="Oakley T.H."/>
            <person name="Tokishita S."/>
            <person name="Aerts A."/>
            <person name="Arnold G.J."/>
            <person name="Basu M.K."/>
            <person name="Bauer D.J."/>
            <person name="Caceres C.E."/>
            <person name="Carmel L."/>
            <person name="Casola C."/>
            <person name="Choi J.H."/>
            <person name="Detter J.C."/>
            <person name="Dong Q."/>
            <person name="Dusheyko S."/>
            <person name="Eads B.D."/>
            <person name="Frohlich T."/>
            <person name="Geiler-Samerotte K.A."/>
            <person name="Gerlach D."/>
            <person name="Hatcher P."/>
            <person name="Jogdeo S."/>
            <person name="Krijgsveld J."/>
            <person name="Kriventseva E.V."/>
            <person name="Kultz D."/>
            <person name="Laforsch C."/>
            <person name="Lindquist E."/>
            <person name="Lopez J."/>
            <person name="Manak J.R."/>
            <person name="Muller J."/>
            <person name="Pangilinan J."/>
            <person name="Patwardhan R.P."/>
            <person name="Pitluck S."/>
            <person name="Pritham E.J."/>
            <person name="Rechtsteiner A."/>
            <person name="Rho M."/>
            <person name="Rogozin I.B."/>
            <person name="Sakarya O."/>
            <person name="Salamov A."/>
            <person name="Schaack S."/>
            <person name="Shapiro H."/>
            <person name="Shiga Y."/>
            <person name="Skalitzky C."/>
            <person name="Smith Z."/>
            <person name="Souvorov A."/>
            <person name="Sung W."/>
            <person name="Tang Z."/>
            <person name="Tsuchiya D."/>
            <person name="Tu H."/>
            <person name="Vos H."/>
            <person name="Wang M."/>
            <person name="Wolf Y.I."/>
            <person name="Yamagata H."/>
            <person name="Yamada T."/>
            <person name="Ye Y."/>
            <person name="Shaw J.R."/>
            <person name="Andrews J."/>
            <person name="Crease T.J."/>
            <person name="Tang H."/>
            <person name="Lucas S.M."/>
            <person name="Robertson H.M."/>
            <person name="Bork P."/>
            <person name="Koonin E.V."/>
            <person name="Zdobnov E.M."/>
            <person name="Grigoriev I.V."/>
            <person name="Lynch M."/>
            <person name="Boore J.L."/>
        </authorList>
    </citation>
    <scope>NUCLEOTIDE SEQUENCE [LARGE SCALE GENOMIC DNA]</scope>
</reference>
<dbReference type="Proteomes" id="UP000000305">
    <property type="component" value="Unassembled WGS sequence"/>
</dbReference>
<dbReference type="KEGG" id="dpx:DAPPUDRAFT_330480"/>
<keyword evidence="2" id="KW-1185">Reference proteome</keyword>
<organism evidence="1 2">
    <name type="scientific">Daphnia pulex</name>
    <name type="common">Water flea</name>
    <dbReference type="NCBI Taxonomy" id="6669"/>
    <lineage>
        <taxon>Eukaryota</taxon>
        <taxon>Metazoa</taxon>
        <taxon>Ecdysozoa</taxon>
        <taxon>Arthropoda</taxon>
        <taxon>Crustacea</taxon>
        <taxon>Branchiopoda</taxon>
        <taxon>Diplostraca</taxon>
        <taxon>Cladocera</taxon>
        <taxon>Anomopoda</taxon>
        <taxon>Daphniidae</taxon>
        <taxon>Daphnia</taxon>
    </lineage>
</organism>
<accession>E9HJP6</accession>
<evidence type="ECO:0000313" key="2">
    <source>
        <dbReference type="Proteomes" id="UP000000305"/>
    </source>
</evidence>
<dbReference type="EMBL" id="GL732664">
    <property type="protein sequence ID" value="EFX68035.1"/>
    <property type="molecule type" value="Genomic_DNA"/>
</dbReference>
<proteinExistence type="predicted"/>